<dbReference type="Proteomes" id="UP000290013">
    <property type="component" value="Chromosome"/>
</dbReference>
<feature type="transmembrane region" description="Helical" evidence="1">
    <location>
        <begin position="46"/>
        <end position="64"/>
    </location>
</feature>
<evidence type="ECO:0000313" key="3">
    <source>
        <dbReference type="Proteomes" id="UP000290013"/>
    </source>
</evidence>
<dbReference type="AlphaFoldDB" id="A0A4U8WBZ6"/>
<accession>A0A4U8WBZ6</accession>
<gene>
    <name evidence="2" type="ORF">NCTC12078_01659</name>
</gene>
<protein>
    <submittedName>
        <fullName evidence="2">Uncharacterized protein</fullName>
    </submittedName>
</protein>
<evidence type="ECO:0000313" key="2">
    <source>
        <dbReference type="EMBL" id="VFB03643.1"/>
    </source>
</evidence>
<feature type="transmembrane region" description="Helical" evidence="1">
    <location>
        <begin position="7"/>
        <end position="26"/>
    </location>
</feature>
<dbReference type="KEGG" id="ctai:NCTC12078_01659"/>
<organism evidence="2 3">
    <name type="scientific">Chryseobacterium taihuense</name>
    <dbReference type="NCBI Taxonomy" id="1141221"/>
    <lineage>
        <taxon>Bacteria</taxon>
        <taxon>Pseudomonadati</taxon>
        <taxon>Bacteroidota</taxon>
        <taxon>Flavobacteriia</taxon>
        <taxon>Flavobacteriales</taxon>
        <taxon>Weeksellaceae</taxon>
        <taxon>Chryseobacterium group</taxon>
        <taxon>Chryseobacterium</taxon>
    </lineage>
</organism>
<keyword evidence="1" id="KW-1133">Transmembrane helix</keyword>
<evidence type="ECO:0000256" key="1">
    <source>
        <dbReference type="SAM" id="Phobius"/>
    </source>
</evidence>
<proteinExistence type="predicted"/>
<dbReference type="EMBL" id="LR215974">
    <property type="protein sequence ID" value="VFB03643.1"/>
    <property type="molecule type" value="Genomic_DNA"/>
</dbReference>
<keyword evidence="1" id="KW-0472">Membrane</keyword>
<name>A0A4U8WBZ6_9FLAO</name>
<keyword evidence="1" id="KW-0812">Transmembrane</keyword>
<reference evidence="2 3" key="1">
    <citation type="submission" date="2019-02" db="EMBL/GenBank/DDBJ databases">
        <authorList>
            <consortium name="Pathogen Informatics"/>
        </authorList>
    </citation>
    <scope>NUCLEOTIDE SEQUENCE [LARGE SCALE GENOMIC DNA]</scope>
    <source>
        <strain evidence="2 3">3012STDY6944375</strain>
    </source>
</reference>
<sequence>MKIKILYLVHTITALLIFALRIFYSLSNKNVFDNIYNFFNYKIPEIKSLIYFFLIMSMFANAFLNKKD</sequence>